<evidence type="ECO:0008006" key="3">
    <source>
        <dbReference type="Google" id="ProtNLM"/>
    </source>
</evidence>
<organism evidence="1 2">
    <name type="scientific">Hyaloperonospora arabidopsidis (strain Emoy2)</name>
    <name type="common">Downy mildew agent</name>
    <name type="synonym">Peronospora arabidopsidis</name>
    <dbReference type="NCBI Taxonomy" id="559515"/>
    <lineage>
        <taxon>Eukaryota</taxon>
        <taxon>Sar</taxon>
        <taxon>Stramenopiles</taxon>
        <taxon>Oomycota</taxon>
        <taxon>Peronosporomycetes</taxon>
        <taxon>Peronosporales</taxon>
        <taxon>Peronosporaceae</taxon>
        <taxon>Hyaloperonospora</taxon>
    </lineage>
</organism>
<dbReference type="EnsemblProtists" id="HpaT802190">
    <property type="protein sequence ID" value="HpaP802190"/>
    <property type="gene ID" value="HpaG802190"/>
</dbReference>
<evidence type="ECO:0000313" key="2">
    <source>
        <dbReference type="Proteomes" id="UP000011713"/>
    </source>
</evidence>
<reference evidence="2" key="1">
    <citation type="journal article" date="2010" name="Science">
        <title>Signatures of adaptation to obligate biotrophy in the Hyaloperonospora arabidopsidis genome.</title>
        <authorList>
            <person name="Baxter L."/>
            <person name="Tripathy S."/>
            <person name="Ishaque N."/>
            <person name="Boot N."/>
            <person name="Cabral A."/>
            <person name="Kemen E."/>
            <person name="Thines M."/>
            <person name="Ah-Fong A."/>
            <person name="Anderson R."/>
            <person name="Badejoko W."/>
            <person name="Bittner-Eddy P."/>
            <person name="Boore J.L."/>
            <person name="Chibucos M.C."/>
            <person name="Coates M."/>
            <person name="Dehal P."/>
            <person name="Delehaunty K."/>
            <person name="Dong S."/>
            <person name="Downton P."/>
            <person name="Dumas B."/>
            <person name="Fabro G."/>
            <person name="Fronick C."/>
            <person name="Fuerstenberg S.I."/>
            <person name="Fulton L."/>
            <person name="Gaulin E."/>
            <person name="Govers F."/>
            <person name="Hughes L."/>
            <person name="Humphray S."/>
            <person name="Jiang R.H."/>
            <person name="Judelson H."/>
            <person name="Kamoun S."/>
            <person name="Kyung K."/>
            <person name="Meijer H."/>
            <person name="Minx P."/>
            <person name="Morris P."/>
            <person name="Nelson J."/>
            <person name="Phuntumart V."/>
            <person name="Qutob D."/>
            <person name="Rehmany A."/>
            <person name="Rougon-Cardoso A."/>
            <person name="Ryden P."/>
            <person name="Torto-Alalibo T."/>
            <person name="Studholme D."/>
            <person name="Wang Y."/>
            <person name="Win J."/>
            <person name="Wood J."/>
            <person name="Clifton S.W."/>
            <person name="Rogers J."/>
            <person name="Van den Ackerveken G."/>
            <person name="Jones J.D."/>
            <person name="McDowell J.M."/>
            <person name="Beynon J."/>
            <person name="Tyler B.M."/>
        </authorList>
    </citation>
    <scope>NUCLEOTIDE SEQUENCE [LARGE SCALE GENOMIC DNA]</scope>
    <source>
        <strain evidence="2">Emoy2</strain>
    </source>
</reference>
<dbReference type="InParanoid" id="M4B7D8"/>
<proteinExistence type="predicted"/>
<keyword evidence="2" id="KW-1185">Reference proteome</keyword>
<reference evidence="1" key="2">
    <citation type="submission" date="2015-06" db="UniProtKB">
        <authorList>
            <consortium name="EnsemblProtists"/>
        </authorList>
    </citation>
    <scope>IDENTIFICATION</scope>
    <source>
        <strain evidence="1">Emoy2</strain>
    </source>
</reference>
<dbReference type="AlphaFoldDB" id="M4B7D8"/>
<evidence type="ECO:0000313" key="1">
    <source>
        <dbReference type="EnsemblProtists" id="HpaP802190"/>
    </source>
</evidence>
<sequence>MLLKNSAACSHKISISDGYSLHLTRVGSVRLKLISRCLENIVTLTNVYLAPRLATRIISYGSIKRMSFSLVYDGEKVALARCSEGKLNVGNAIMVVLEDGSNSEAVGDVQERTEKCFECHI</sequence>
<dbReference type="Proteomes" id="UP000011713">
    <property type="component" value="Unassembled WGS sequence"/>
</dbReference>
<dbReference type="VEuPathDB" id="FungiDB:HpaG802190"/>
<accession>M4B7D8</accession>
<name>M4B7D8_HYAAE</name>
<protein>
    <recommendedName>
        <fullName evidence="3">RxLR effector candidate protein</fullName>
    </recommendedName>
</protein>
<dbReference type="HOGENOM" id="CLU_2042556_0_0_1"/>
<dbReference type="EMBL" id="JH597778">
    <property type="status" value="NOT_ANNOTATED_CDS"/>
    <property type="molecule type" value="Genomic_DNA"/>
</dbReference>